<protein>
    <submittedName>
        <fullName evidence="7">Energy-coupling factor transporter transmembrane protein EcfT</fullName>
    </submittedName>
</protein>
<dbReference type="GO" id="GO:0005886">
    <property type="term" value="C:plasma membrane"/>
    <property type="evidence" value="ECO:0007669"/>
    <property type="project" value="UniProtKB-ARBA"/>
</dbReference>
<evidence type="ECO:0000256" key="2">
    <source>
        <dbReference type="ARBA" id="ARBA00022692"/>
    </source>
</evidence>
<evidence type="ECO:0000256" key="1">
    <source>
        <dbReference type="ARBA" id="ARBA00004141"/>
    </source>
</evidence>
<feature type="transmembrane region" description="Helical" evidence="5">
    <location>
        <begin position="105"/>
        <end position="129"/>
    </location>
</feature>
<evidence type="ECO:0000313" key="9">
    <source>
        <dbReference type="Proteomes" id="UP000491237"/>
    </source>
</evidence>
<feature type="transmembrane region" description="Helical" evidence="5">
    <location>
        <begin position="68"/>
        <end position="85"/>
    </location>
</feature>
<keyword evidence="4 5" id="KW-0472">Membrane</keyword>
<feature type="transmembrane region" description="Helical" evidence="5">
    <location>
        <begin position="12"/>
        <end position="32"/>
    </location>
</feature>
<gene>
    <name evidence="7" type="ORF">FAM23169_00580</name>
    <name evidence="6" type="ORF">GKC44_03560</name>
</gene>
<comment type="subcellular location">
    <subcellularLocation>
        <location evidence="1">Membrane</location>
        <topology evidence="1">Multi-pass membrane protein</topology>
    </subcellularLocation>
</comment>
<dbReference type="Proteomes" id="UP000193009">
    <property type="component" value="Unassembled WGS sequence"/>
</dbReference>
<dbReference type="RefSeq" id="WP_057909915.1">
    <property type="nucleotide sequence ID" value="NZ_CP050493.1"/>
</dbReference>
<evidence type="ECO:0000256" key="5">
    <source>
        <dbReference type="SAM" id="Phobius"/>
    </source>
</evidence>
<dbReference type="GeneID" id="69802437"/>
<dbReference type="EMBL" id="MSBD01000011">
    <property type="protein sequence ID" value="ORN30626.1"/>
    <property type="molecule type" value="Genomic_DNA"/>
</dbReference>
<feature type="transmembrane region" description="Helical" evidence="5">
    <location>
        <begin position="273"/>
        <end position="293"/>
    </location>
</feature>
<evidence type="ECO:0000256" key="3">
    <source>
        <dbReference type="ARBA" id="ARBA00022989"/>
    </source>
</evidence>
<proteinExistence type="predicted"/>
<dbReference type="AlphaFoldDB" id="A0A1X1FHF7"/>
<dbReference type="InterPro" id="IPR003339">
    <property type="entry name" value="ABC/ECF_trnsptr_transmembrane"/>
</dbReference>
<feature type="transmembrane region" description="Helical" evidence="5">
    <location>
        <begin position="234"/>
        <end position="253"/>
    </location>
</feature>
<evidence type="ECO:0000256" key="4">
    <source>
        <dbReference type="ARBA" id="ARBA00023136"/>
    </source>
</evidence>
<evidence type="ECO:0000313" key="7">
    <source>
        <dbReference type="EMBL" id="ORN30626.1"/>
    </source>
</evidence>
<comment type="caution">
    <text evidence="7">The sequence shown here is derived from an EMBL/GenBank/DDBJ whole genome shotgun (WGS) entry which is preliminary data.</text>
</comment>
<dbReference type="STRING" id="152331.FAM21731_00628"/>
<reference evidence="6 9" key="2">
    <citation type="submission" date="2019-11" db="EMBL/GenBank/DDBJ databases">
        <title>Draft Genome Sequence of Plant Growth-Promoting Rhizosphere-Associated Bacteria.</title>
        <authorList>
            <person name="Vasilyev I.Y."/>
            <person name="Radchenko V."/>
            <person name="Ilnitskaya E.V."/>
        </authorList>
    </citation>
    <scope>NUCLEOTIDE SEQUENCE [LARGE SCALE GENOMIC DNA]</scope>
    <source>
        <strain evidence="6 9">VRA_07sq_f</strain>
    </source>
</reference>
<organism evidence="7 8">
    <name type="scientific">Lentilactobacillus parabuchneri</name>
    <dbReference type="NCBI Taxonomy" id="152331"/>
    <lineage>
        <taxon>Bacteria</taxon>
        <taxon>Bacillati</taxon>
        <taxon>Bacillota</taxon>
        <taxon>Bacilli</taxon>
        <taxon>Lactobacillales</taxon>
        <taxon>Lactobacillaceae</taxon>
        <taxon>Lentilactobacillus</taxon>
    </lineage>
</organism>
<dbReference type="KEGG" id="lpar:FAM21731_00628"/>
<accession>A0A1X1FHF7</accession>
<dbReference type="Proteomes" id="UP000491237">
    <property type="component" value="Unassembled WGS sequence"/>
</dbReference>
<name>A0A1X1FHF7_9LACO</name>
<sequence>MQQLPIRMTFFYQLHPVVSAVYFVEVVVGLLLFNHVSVAVVGFAGLLAVSGFYMGWRPVFKQLKWNGLLFLTIVFFNCLLNQKFAPTLGQFSVFGLTFRASLPALIYGAVMGLMLVEMLMVFGILNVILPANRLVYVFSPMTPKLGLLAVMSVHLVKTFNHQFHELAMLQKTRNLNVEAGSIGVRIRNAGKLLQILLEDSLASGMESARLMDARGFGATKRSHYQTYRWHATDWMFLGCSLVVFIGMIVVRSSQFGWSKSVADFTGFWATDDFLAAVSLGMLLIGPLVFEGAYRACRN</sequence>
<reference evidence="7 8" key="1">
    <citation type="journal article" date="2017" name="Front. Microbiol.">
        <title>The Histidine Decarboxylase Gene Cluster of Lactobacillus parabuchneri Was Gained by Horizontal Gene Transfer and Is Mobile within the Species.</title>
        <authorList>
            <person name="Wuthrich D."/>
            <person name="Berthoud H."/>
            <person name="Wechsler D."/>
            <person name="Eugster E."/>
            <person name="Irmler S."/>
            <person name="Bruggmann R."/>
        </authorList>
    </citation>
    <scope>NUCLEOTIDE SEQUENCE [LARGE SCALE GENOMIC DNA]</scope>
    <source>
        <strain evidence="7 8">FAM23169</strain>
    </source>
</reference>
<evidence type="ECO:0000313" key="6">
    <source>
        <dbReference type="EMBL" id="MSE20345.1"/>
    </source>
</evidence>
<dbReference type="CDD" id="cd16914">
    <property type="entry name" value="EcfT"/>
    <property type="match status" value="1"/>
</dbReference>
<keyword evidence="2 5" id="KW-0812">Transmembrane</keyword>
<keyword evidence="3 5" id="KW-1133">Transmembrane helix</keyword>
<keyword evidence="8" id="KW-1185">Reference proteome</keyword>
<dbReference type="OrthoDB" id="2039442at2"/>
<feature type="transmembrane region" description="Helical" evidence="5">
    <location>
        <begin position="38"/>
        <end position="56"/>
    </location>
</feature>
<dbReference type="EMBL" id="WKKY01000050">
    <property type="protein sequence ID" value="MSE20345.1"/>
    <property type="molecule type" value="Genomic_DNA"/>
</dbReference>
<evidence type="ECO:0000313" key="8">
    <source>
        <dbReference type="Proteomes" id="UP000193009"/>
    </source>
</evidence>